<reference evidence="1" key="2">
    <citation type="submission" date="2019-07" db="EMBL/GenBank/DDBJ databases">
        <authorList>
            <person name="Seetharam A."/>
            <person name="Woodhouse M."/>
            <person name="Cannon E."/>
        </authorList>
    </citation>
    <scope>NUCLEOTIDE SEQUENCE [LARGE SCALE GENOMIC DNA]</scope>
    <source>
        <strain evidence="1">cv. B73</strain>
    </source>
</reference>
<accession>A0A804M852</accession>
<dbReference type="Proteomes" id="UP000007305">
    <property type="component" value="Chromosome 2"/>
</dbReference>
<evidence type="ECO:0000313" key="2">
    <source>
        <dbReference type="Proteomes" id="UP000007305"/>
    </source>
</evidence>
<keyword evidence="2" id="KW-1185">Reference proteome</keyword>
<reference evidence="2" key="1">
    <citation type="submission" date="2015-12" db="EMBL/GenBank/DDBJ databases">
        <title>Update maize B73 reference genome by single molecule sequencing technologies.</title>
        <authorList>
            <consortium name="Maize Genome Sequencing Project"/>
            <person name="Ware D."/>
        </authorList>
    </citation>
    <scope>NUCLEOTIDE SEQUENCE [LARGE SCALE GENOMIC DNA]</scope>
    <source>
        <strain evidence="2">cv. B73</strain>
    </source>
</reference>
<sequence length="72" mass="7668">MVACSMRKSSFKVLEADIQHANTLAADFSRCACSSSSCSLADALGLLMILIYKVYVDGSTTTMSCMYVLGSV</sequence>
<dbReference type="Gramene" id="Zm00001eb065980_T001">
    <property type="protein sequence ID" value="Zm00001eb065980_P001"/>
    <property type="gene ID" value="Zm00001eb065980"/>
</dbReference>
<dbReference type="EnsemblPlants" id="Zm00001eb065980_T001">
    <property type="protein sequence ID" value="Zm00001eb065980_P001"/>
    <property type="gene ID" value="Zm00001eb065980"/>
</dbReference>
<protein>
    <submittedName>
        <fullName evidence="1">Uncharacterized protein</fullName>
    </submittedName>
</protein>
<proteinExistence type="predicted"/>
<organism evidence="1 2">
    <name type="scientific">Zea mays</name>
    <name type="common">Maize</name>
    <dbReference type="NCBI Taxonomy" id="4577"/>
    <lineage>
        <taxon>Eukaryota</taxon>
        <taxon>Viridiplantae</taxon>
        <taxon>Streptophyta</taxon>
        <taxon>Embryophyta</taxon>
        <taxon>Tracheophyta</taxon>
        <taxon>Spermatophyta</taxon>
        <taxon>Magnoliopsida</taxon>
        <taxon>Liliopsida</taxon>
        <taxon>Poales</taxon>
        <taxon>Poaceae</taxon>
        <taxon>PACMAD clade</taxon>
        <taxon>Panicoideae</taxon>
        <taxon>Andropogonodae</taxon>
        <taxon>Andropogoneae</taxon>
        <taxon>Tripsacinae</taxon>
        <taxon>Zea</taxon>
    </lineage>
</organism>
<evidence type="ECO:0000313" key="1">
    <source>
        <dbReference type="EnsemblPlants" id="Zm00001eb065980_P001"/>
    </source>
</evidence>
<dbReference type="AlphaFoldDB" id="A0A804M852"/>
<dbReference type="InParanoid" id="A0A804M852"/>
<reference evidence="1" key="3">
    <citation type="submission" date="2021-05" db="UniProtKB">
        <authorList>
            <consortium name="EnsemblPlants"/>
        </authorList>
    </citation>
    <scope>IDENTIFICATION</scope>
    <source>
        <strain evidence="1">cv. B73</strain>
    </source>
</reference>
<name>A0A804M852_MAIZE</name>